<dbReference type="KEGG" id="malk:MalAC0309_0770"/>
<proteinExistence type="predicted"/>
<dbReference type="RefSeq" id="WP_150129178.1">
    <property type="nucleotide sequence ID" value="NZ_AP017315.1"/>
</dbReference>
<reference evidence="3" key="1">
    <citation type="submission" date="2015-12" db="EMBL/GenBank/DDBJ databases">
        <authorList>
            <person name="Shamseldin A."/>
            <person name="Moawad H."/>
            <person name="Abd El-Rahim W.M."/>
            <person name="Sadowsky M.J."/>
        </authorList>
    </citation>
    <scope>NUCLEOTIDE SEQUENCE [LARGE SCALE GENOMIC DNA]</scope>
    <source>
        <strain evidence="3">JAM AC0309</strain>
    </source>
</reference>
<dbReference type="Proteomes" id="UP000218965">
    <property type="component" value="Chromosome"/>
</dbReference>
<dbReference type="AlphaFoldDB" id="A0A0U5BN65"/>
<organism evidence="2 3">
    <name type="scientific">Microcella alkaliphila</name>
    <dbReference type="NCBI Taxonomy" id="279828"/>
    <lineage>
        <taxon>Bacteria</taxon>
        <taxon>Bacillati</taxon>
        <taxon>Actinomycetota</taxon>
        <taxon>Actinomycetes</taxon>
        <taxon>Micrococcales</taxon>
        <taxon>Microbacteriaceae</taxon>
        <taxon>Microcella</taxon>
    </lineage>
</organism>
<feature type="chain" id="PRO_5006855345" evidence="1">
    <location>
        <begin position="27"/>
        <end position="158"/>
    </location>
</feature>
<accession>A0A0U5BN65</accession>
<dbReference type="OrthoDB" id="5109819at2"/>
<evidence type="ECO:0000313" key="2">
    <source>
        <dbReference type="EMBL" id="BAU31638.1"/>
    </source>
</evidence>
<dbReference type="PROSITE" id="PS51257">
    <property type="entry name" value="PROKAR_LIPOPROTEIN"/>
    <property type="match status" value="1"/>
</dbReference>
<protein>
    <submittedName>
        <fullName evidence="2">Putative dehydrogenase</fullName>
    </submittedName>
</protein>
<dbReference type="EMBL" id="AP017315">
    <property type="protein sequence ID" value="BAU31638.1"/>
    <property type="molecule type" value="Genomic_DNA"/>
</dbReference>
<gene>
    <name evidence="2" type="ORF">MalAC0309_0770</name>
</gene>
<name>A0A0U5BN65_9MICO</name>
<sequence length="158" mass="16229">MRMRALLSIVASVALVASCSPGSVLADGLEGCRAVTEGQVGSASFGLVNNSNDPVVIESMTAQELSGGTVVDSWFEPFDGEGDPEPVIFGGSRADRAAEGATVSDLGGTVLEPGDAGYIAIAVRRDGRGDALLEVVDIMTDTQVLSAPVRLRLTDSCE</sequence>
<evidence type="ECO:0000313" key="3">
    <source>
        <dbReference type="Proteomes" id="UP000218965"/>
    </source>
</evidence>
<evidence type="ECO:0000256" key="1">
    <source>
        <dbReference type="SAM" id="SignalP"/>
    </source>
</evidence>
<feature type="signal peptide" evidence="1">
    <location>
        <begin position="1"/>
        <end position="26"/>
    </location>
</feature>
<keyword evidence="1" id="KW-0732">Signal</keyword>
<reference evidence="2 3" key="2">
    <citation type="submission" date="2016-01" db="EMBL/GenBank/DDBJ databases">
        <title>Microcella alkaliphila JAM AC0309 whole genome shotgun sequence.</title>
        <authorList>
            <person name="Kurata A."/>
            <person name="Hirose Y."/>
            <person name="Kishimoto N."/>
            <person name="Kobayashi T."/>
        </authorList>
    </citation>
    <scope>NUCLEOTIDE SEQUENCE [LARGE SCALE GENOMIC DNA]</scope>
    <source>
        <strain evidence="2 3">JAM AC0309</strain>
    </source>
</reference>